<sequence length="216" mass="25282">MASLSPISTSTTAHLEPTTIDKESASKRIERARRTAAIIKNQEMNKRRLRAQTRMIWGCFSGRPNLEFAPKWTRHSESHANPHLRPDEREPMAPKYGFDAIPRRYISPKDSCGCECCTIWDWSREEHERRRAQRQMTLALKRAANHTSAVWRDRCIDWDWNGWDDPLAYDGDDDWRLDYQADKSAPLVEIDLWAMAKPAKVRHHRLGKSEREDGRD</sequence>
<keyword evidence="3" id="KW-1185">Reference proteome</keyword>
<dbReference type="EMBL" id="CAFZ01000067">
    <property type="protein sequence ID" value="CCA69927.1"/>
    <property type="molecule type" value="Genomic_DNA"/>
</dbReference>
<evidence type="ECO:0000256" key="1">
    <source>
        <dbReference type="SAM" id="MobiDB-lite"/>
    </source>
</evidence>
<dbReference type="HOGENOM" id="CLU_1278054_0_0_1"/>
<evidence type="ECO:0000313" key="3">
    <source>
        <dbReference type="Proteomes" id="UP000007148"/>
    </source>
</evidence>
<proteinExistence type="predicted"/>
<evidence type="ECO:0000313" key="2">
    <source>
        <dbReference type="EMBL" id="CCA69927.1"/>
    </source>
</evidence>
<accession>G4TF31</accession>
<dbReference type="Proteomes" id="UP000007148">
    <property type="component" value="Unassembled WGS sequence"/>
</dbReference>
<comment type="caution">
    <text evidence="2">The sequence shown here is derived from an EMBL/GenBank/DDBJ whole genome shotgun (WGS) entry which is preliminary data.</text>
</comment>
<dbReference type="OrthoDB" id="3171432at2759"/>
<organism evidence="2 3">
    <name type="scientific">Serendipita indica (strain DSM 11827)</name>
    <name type="common">Root endophyte fungus</name>
    <name type="synonym">Piriformospora indica</name>
    <dbReference type="NCBI Taxonomy" id="1109443"/>
    <lineage>
        <taxon>Eukaryota</taxon>
        <taxon>Fungi</taxon>
        <taxon>Dikarya</taxon>
        <taxon>Basidiomycota</taxon>
        <taxon>Agaricomycotina</taxon>
        <taxon>Agaricomycetes</taxon>
        <taxon>Sebacinales</taxon>
        <taxon>Serendipitaceae</taxon>
        <taxon>Serendipita</taxon>
    </lineage>
</organism>
<protein>
    <submittedName>
        <fullName evidence="2">Uncharacterized protein</fullName>
    </submittedName>
</protein>
<dbReference type="AlphaFoldDB" id="G4TF31"/>
<gene>
    <name evidence="2" type="ORF">PIIN_03867</name>
</gene>
<feature type="region of interest" description="Disordered" evidence="1">
    <location>
        <begin position="1"/>
        <end position="26"/>
    </location>
</feature>
<feature type="compositionally biased region" description="Polar residues" evidence="1">
    <location>
        <begin position="1"/>
        <end position="13"/>
    </location>
</feature>
<dbReference type="InParanoid" id="G4TF31"/>
<reference evidence="2 3" key="1">
    <citation type="journal article" date="2011" name="PLoS Pathog.">
        <title>Endophytic Life Strategies Decoded by Genome and Transcriptome Analyses of the Mutualistic Root Symbiont Piriformospora indica.</title>
        <authorList>
            <person name="Zuccaro A."/>
            <person name="Lahrmann U."/>
            <person name="Guldener U."/>
            <person name="Langen G."/>
            <person name="Pfiffi S."/>
            <person name="Biedenkopf D."/>
            <person name="Wong P."/>
            <person name="Samans B."/>
            <person name="Grimm C."/>
            <person name="Basiewicz M."/>
            <person name="Murat C."/>
            <person name="Martin F."/>
            <person name="Kogel K.H."/>
        </authorList>
    </citation>
    <scope>NUCLEOTIDE SEQUENCE [LARGE SCALE GENOMIC DNA]</scope>
    <source>
        <strain evidence="2 3">DSM 11827</strain>
    </source>
</reference>
<name>G4TF31_SERID</name>